<dbReference type="eggNOG" id="KOG0242">
    <property type="taxonomic scope" value="Eukaryota"/>
</dbReference>
<sequence>MPRQSTRQSSTAPFTLMHEIDKLEHLQDQLWEEANRALKVLQKEVACHRLDNQDAADSTAKLQAKIREIRTI</sequence>
<evidence type="ECO:0000313" key="2">
    <source>
        <dbReference type="Proteomes" id="UP000006729"/>
    </source>
</evidence>
<evidence type="ECO:0000313" key="1">
    <source>
        <dbReference type="EMBL" id="PNT43717.1"/>
    </source>
</evidence>
<proteinExistence type="predicted"/>
<dbReference type="Proteomes" id="UP000006729">
    <property type="component" value="Chromosome 3"/>
</dbReference>
<dbReference type="InParanoid" id="B9GXD7"/>
<dbReference type="AlphaFoldDB" id="B9GXD7"/>
<organism evidence="1 2">
    <name type="scientific">Populus trichocarpa</name>
    <name type="common">Western balsam poplar</name>
    <name type="synonym">Populus balsamifera subsp. trichocarpa</name>
    <dbReference type="NCBI Taxonomy" id="3694"/>
    <lineage>
        <taxon>Eukaryota</taxon>
        <taxon>Viridiplantae</taxon>
        <taxon>Streptophyta</taxon>
        <taxon>Embryophyta</taxon>
        <taxon>Tracheophyta</taxon>
        <taxon>Spermatophyta</taxon>
        <taxon>Magnoliopsida</taxon>
        <taxon>eudicotyledons</taxon>
        <taxon>Gunneridae</taxon>
        <taxon>Pentapetalae</taxon>
        <taxon>rosids</taxon>
        <taxon>fabids</taxon>
        <taxon>Malpighiales</taxon>
        <taxon>Salicaceae</taxon>
        <taxon>Saliceae</taxon>
        <taxon>Populus</taxon>
    </lineage>
</organism>
<protein>
    <submittedName>
        <fullName evidence="1">Uncharacterized protein</fullName>
    </submittedName>
</protein>
<dbReference type="HOGENOM" id="CLU_2726927_0_0_1"/>
<name>B9GXD7_POPTR</name>
<dbReference type="EMBL" id="CM009292">
    <property type="protein sequence ID" value="PNT43717.1"/>
    <property type="molecule type" value="Genomic_DNA"/>
</dbReference>
<dbReference type="STRING" id="3694.B9GXD7"/>
<accession>B9GXD7</accession>
<gene>
    <name evidence="1" type="ORF">POPTR_003G050300</name>
</gene>
<reference evidence="1 2" key="1">
    <citation type="journal article" date="2006" name="Science">
        <title>The genome of black cottonwood, Populus trichocarpa (Torr. &amp; Gray).</title>
        <authorList>
            <person name="Tuskan G.A."/>
            <person name="Difazio S."/>
            <person name="Jansson S."/>
            <person name="Bohlmann J."/>
            <person name="Grigoriev I."/>
            <person name="Hellsten U."/>
            <person name="Putnam N."/>
            <person name="Ralph S."/>
            <person name="Rombauts S."/>
            <person name="Salamov A."/>
            <person name="Schein J."/>
            <person name="Sterck L."/>
            <person name="Aerts A."/>
            <person name="Bhalerao R.R."/>
            <person name="Bhalerao R.P."/>
            <person name="Blaudez D."/>
            <person name="Boerjan W."/>
            <person name="Brun A."/>
            <person name="Brunner A."/>
            <person name="Busov V."/>
            <person name="Campbell M."/>
            <person name="Carlson J."/>
            <person name="Chalot M."/>
            <person name="Chapman J."/>
            <person name="Chen G.L."/>
            <person name="Cooper D."/>
            <person name="Coutinho P.M."/>
            <person name="Couturier J."/>
            <person name="Covert S."/>
            <person name="Cronk Q."/>
            <person name="Cunningham R."/>
            <person name="Davis J."/>
            <person name="Degroeve S."/>
            <person name="Dejardin A."/>
            <person name="Depamphilis C."/>
            <person name="Detter J."/>
            <person name="Dirks B."/>
            <person name="Dubchak I."/>
            <person name="Duplessis S."/>
            <person name="Ehlting J."/>
            <person name="Ellis B."/>
            <person name="Gendler K."/>
            <person name="Goodstein D."/>
            <person name="Gribskov M."/>
            <person name="Grimwood J."/>
            <person name="Groover A."/>
            <person name="Gunter L."/>
            <person name="Hamberger B."/>
            <person name="Heinze B."/>
            <person name="Helariutta Y."/>
            <person name="Henrissat B."/>
            <person name="Holligan D."/>
            <person name="Holt R."/>
            <person name="Huang W."/>
            <person name="Islam-Faridi N."/>
            <person name="Jones S."/>
            <person name="Jones-Rhoades M."/>
            <person name="Jorgensen R."/>
            <person name="Joshi C."/>
            <person name="Kangasjarvi J."/>
            <person name="Karlsson J."/>
            <person name="Kelleher C."/>
            <person name="Kirkpatrick R."/>
            <person name="Kirst M."/>
            <person name="Kohler A."/>
            <person name="Kalluri U."/>
            <person name="Larimer F."/>
            <person name="Leebens-Mack J."/>
            <person name="Leple J.C."/>
            <person name="Locascio P."/>
            <person name="Lou Y."/>
            <person name="Lucas S."/>
            <person name="Martin F."/>
            <person name="Montanini B."/>
            <person name="Napoli C."/>
            <person name="Nelson D.R."/>
            <person name="Nelson C."/>
            <person name="Nieminen K."/>
            <person name="Nilsson O."/>
            <person name="Pereda V."/>
            <person name="Peter G."/>
            <person name="Philippe R."/>
            <person name="Pilate G."/>
            <person name="Poliakov A."/>
            <person name="Razumovskaya J."/>
            <person name="Richardson P."/>
            <person name="Rinaldi C."/>
            <person name="Ritland K."/>
            <person name="Rouze P."/>
            <person name="Ryaboy D."/>
            <person name="Schmutz J."/>
            <person name="Schrader J."/>
            <person name="Segerman B."/>
            <person name="Shin H."/>
            <person name="Siddiqui A."/>
            <person name="Sterky F."/>
            <person name="Terry A."/>
            <person name="Tsai C.J."/>
            <person name="Uberbacher E."/>
            <person name="Unneberg P."/>
            <person name="Vahala J."/>
            <person name="Wall K."/>
            <person name="Wessler S."/>
            <person name="Yang G."/>
            <person name="Yin T."/>
            <person name="Douglas C."/>
            <person name="Marra M."/>
            <person name="Sandberg G."/>
            <person name="Van de Peer Y."/>
            <person name="Rokhsar D."/>
        </authorList>
    </citation>
    <scope>NUCLEOTIDE SEQUENCE [LARGE SCALE GENOMIC DNA]</scope>
    <source>
        <strain evidence="2">cv. Nisqually</strain>
    </source>
</reference>
<keyword evidence="2" id="KW-1185">Reference proteome</keyword>